<dbReference type="AlphaFoldDB" id="A0A1Y2CJP1"/>
<reference evidence="1 2" key="1">
    <citation type="submission" date="2016-07" db="EMBL/GenBank/DDBJ databases">
        <title>Pervasive Adenine N6-methylation of Active Genes in Fungi.</title>
        <authorList>
            <consortium name="DOE Joint Genome Institute"/>
            <person name="Mondo S.J."/>
            <person name="Dannebaum R.O."/>
            <person name="Kuo R.C."/>
            <person name="Labutti K."/>
            <person name="Haridas S."/>
            <person name="Kuo A."/>
            <person name="Salamov A."/>
            <person name="Ahrendt S.R."/>
            <person name="Lipzen A."/>
            <person name="Sullivan W."/>
            <person name="Andreopoulos W.B."/>
            <person name="Clum A."/>
            <person name="Lindquist E."/>
            <person name="Daum C."/>
            <person name="Ramamoorthy G.K."/>
            <person name="Gryganskyi A."/>
            <person name="Culley D."/>
            <person name="Magnuson J.K."/>
            <person name="James T.Y."/>
            <person name="O'Malley M.A."/>
            <person name="Stajich J.E."/>
            <person name="Spatafora J.W."/>
            <person name="Visel A."/>
            <person name="Grigoriev I.V."/>
        </authorList>
    </citation>
    <scope>NUCLEOTIDE SEQUENCE [LARGE SCALE GENOMIC DNA]</scope>
    <source>
        <strain evidence="1 2">JEL800</strain>
    </source>
</reference>
<evidence type="ECO:0000313" key="1">
    <source>
        <dbReference type="EMBL" id="ORY47241.1"/>
    </source>
</evidence>
<sequence>MALRIVYKLQQKMNAVVSGTQCDGEVGFASLADGDLERVQGMLGSLSAKTVFVAALMVAMKSPNGCCNTFTNKTWSEVAMVPPQMLNRLELDLVLLLGFDLWDGEQGYLQWLSFVRAAAREYSIKTRLVAMAKIQQQQQQYLRSPVSPRPLMEDLFMIQSVAGRNHQNHKYLKAARSGTPYQRGVHSSQQPQVAVLGPYQFRHQMPATNSTSTDLYLPFMQQQSFQLPIPNGLMH</sequence>
<dbReference type="PANTHER" id="PTHR15615:SF108">
    <property type="entry name" value="PROTEIN CNPPD1"/>
    <property type="match status" value="1"/>
</dbReference>
<protein>
    <submittedName>
        <fullName evidence="1">Uncharacterized protein</fullName>
    </submittedName>
</protein>
<dbReference type="Proteomes" id="UP000193642">
    <property type="component" value="Unassembled WGS sequence"/>
</dbReference>
<dbReference type="Gene3D" id="1.10.472.10">
    <property type="entry name" value="Cyclin-like"/>
    <property type="match status" value="1"/>
</dbReference>
<proteinExistence type="predicted"/>
<name>A0A1Y2CJP1_9FUNG</name>
<dbReference type="Pfam" id="PF08613">
    <property type="entry name" value="Cyclin"/>
    <property type="match status" value="1"/>
</dbReference>
<comment type="caution">
    <text evidence="1">The sequence shown here is derived from an EMBL/GenBank/DDBJ whole genome shotgun (WGS) entry which is preliminary data.</text>
</comment>
<dbReference type="PANTHER" id="PTHR15615">
    <property type="match status" value="1"/>
</dbReference>
<gene>
    <name evidence="1" type="ORF">BCR33DRAFT_92883</name>
</gene>
<keyword evidence="2" id="KW-1185">Reference proteome</keyword>
<dbReference type="OrthoDB" id="244495at2759"/>
<dbReference type="EMBL" id="MCGO01000014">
    <property type="protein sequence ID" value="ORY47241.1"/>
    <property type="molecule type" value="Genomic_DNA"/>
</dbReference>
<evidence type="ECO:0000313" key="2">
    <source>
        <dbReference type="Proteomes" id="UP000193642"/>
    </source>
</evidence>
<dbReference type="InterPro" id="IPR013922">
    <property type="entry name" value="Cyclin_PHO80-like"/>
</dbReference>
<dbReference type="GO" id="GO:0019901">
    <property type="term" value="F:protein kinase binding"/>
    <property type="evidence" value="ECO:0007669"/>
    <property type="project" value="InterPro"/>
</dbReference>
<organism evidence="1 2">
    <name type="scientific">Rhizoclosmatium globosum</name>
    <dbReference type="NCBI Taxonomy" id="329046"/>
    <lineage>
        <taxon>Eukaryota</taxon>
        <taxon>Fungi</taxon>
        <taxon>Fungi incertae sedis</taxon>
        <taxon>Chytridiomycota</taxon>
        <taxon>Chytridiomycota incertae sedis</taxon>
        <taxon>Chytridiomycetes</taxon>
        <taxon>Chytridiales</taxon>
        <taxon>Chytriomycetaceae</taxon>
        <taxon>Rhizoclosmatium</taxon>
    </lineage>
</organism>
<accession>A0A1Y2CJP1</accession>